<keyword evidence="4" id="KW-0560">Oxidoreductase</keyword>
<comment type="caution">
    <text evidence="8">The sequence shown here is derived from an EMBL/GenBank/DDBJ whole genome shotgun (WGS) entry which is preliminary data.</text>
</comment>
<feature type="transmembrane region" description="Helical" evidence="6">
    <location>
        <begin position="585"/>
        <end position="605"/>
    </location>
</feature>
<dbReference type="AlphaFoldDB" id="A0AAV2Z837"/>
<evidence type="ECO:0000256" key="6">
    <source>
        <dbReference type="SAM" id="Phobius"/>
    </source>
</evidence>
<feature type="transmembrane region" description="Helical" evidence="6">
    <location>
        <begin position="117"/>
        <end position="136"/>
    </location>
</feature>
<dbReference type="InterPro" id="IPR013130">
    <property type="entry name" value="Fe3_Rdtase_TM_dom"/>
</dbReference>
<evidence type="ECO:0000259" key="7">
    <source>
        <dbReference type="Pfam" id="PF01794"/>
    </source>
</evidence>
<feature type="transmembrane region" description="Helical" evidence="6">
    <location>
        <begin position="43"/>
        <end position="67"/>
    </location>
</feature>
<feature type="transmembrane region" description="Helical" evidence="6">
    <location>
        <begin position="195"/>
        <end position="218"/>
    </location>
</feature>
<dbReference type="GO" id="GO:0005886">
    <property type="term" value="C:plasma membrane"/>
    <property type="evidence" value="ECO:0007669"/>
    <property type="project" value="TreeGrafter"/>
</dbReference>
<evidence type="ECO:0000256" key="4">
    <source>
        <dbReference type="ARBA" id="ARBA00023002"/>
    </source>
</evidence>
<keyword evidence="2 6" id="KW-0812">Transmembrane</keyword>
<feature type="transmembrane region" description="Helical" evidence="6">
    <location>
        <begin position="644"/>
        <end position="660"/>
    </location>
</feature>
<evidence type="ECO:0000256" key="2">
    <source>
        <dbReference type="ARBA" id="ARBA00022692"/>
    </source>
</evidence>
<gene>
    <name evidence="8" type="ORF">N0F65_005577</name>
</gene>
<evidence type="ECO:0000313" key="9">
    <source>
        <dbReference type="Proteomes" id="UP001146120"/>
    </source>
</evidence>
<dbReference type="Gene3D" id="3.40.50.80">
    <property type="entry name" value="Nucleotide-binding domain of ferredoxin-NADP reductase (FNR) module"/>
    <property type="match status" value="1"/>
</dbReference>
<dbReference type="GO" id="GO:0016491">
    <property type="term" value="F:oxidoreductase activity"/>
    <property type="evidence" value="ECO:0007669"/>
    <property type="project" value="UniProtKB-KW"/>
</dbReference>
<dbReference type="InterPro" id="IPR039261">
    <property type="entry name" value="FNR_nucleotide-bd"/>
</dbReference>
<dbReference type="InterPro" id="IPR050369">
    <property type="entry name" value="RBOH/FRE"/>
</dbReference>
<feature type="transmembrane region" description="Helical" evidence="6">
    <location>
        <begin position="281"/>
        <end position="302"/>
    </location>
</feature>
<proteinExistence type="predicted"/>
<reference evidence="8" key="1">
    <citation type="submission" date="2022-11" db="EMBL/GenBank/DDBJ databases">
        <authorList>
            <person name="Morgan W.R."/>
            <person name="Tartar A."/>
        </authorList>
    </citation>
    <scope>NUCLEOTIDE SEQUENCE</scope>
    <source>
        <strain evidence="8">ARSEF 373</strain>
    </source>
</reference>
<reference evidence="8" key="2">
    <citation type="journal article" date="2023" name="Microbiol Resour">
        <title>Decontamination and Annotation of the Draft Genome Sequence of the Oomycete Lagenidium giganteum ARSEF 373.</title>
        <authorList>
            <person name="Morgan W.R."/>
            <person name="Tartar A."/>
        </authorList>
    </citation>
    <scope>NUCLEOTIDE SEQUENCE</scope>
    <source>
        <strain evidence="8">ARSEF 373</strain>
    </source>
</reference>
<dbReference type="PANTHER" id="PTHR11972:SF193">
    <property type="entry name" value="FAD-BINDING FR-TYPE DOMAIN-CONTAINING PROTEIN"/>
    <property type="match status" value="1"/>
</dbReference>
<protein>
    <recommendedName>
        <fullName evidence="7">Ferric oxidoreductase domain-containing protein</fullName>
    </recommendedName>
</protein>
<feature type="domain" description="Ferric oxidoreductase" evidence="7">
    <location>
        <begin position="162"/>
        <end position="289"/>
    </location>
</feature>
<evidence type="ECO:0000313" key="8">
    <source>
        <dbReference type="EMBL" id="DBA01458.1"/>
    </source>
</evidence>
<feature type="transmembrane region" description="Helical" evidence="6">
    <location>
        <begin position="247"/>
        <end position="269"/>
    </location>
</feature>
<evidence type="ECO:0000256" key="1">
    <source>
        <dbReference type="ARBA" id="ARBA00004141"/>
    </source>
</evidence>
<accession>A0AAV2Z837</accession>
<organism evidence="8 9">
    <name type="scientific">Lagenidium giganteum</name>
    <dbReference type="NCBI Taxonomy" id="4803"/>
    <lineage>
        <taxon>Eukaryota</taxon>
        <taxon>Sar</taxon>
        <taxon>Stramenopiles</taxon>
        <taxon>Oomycota</taxon>
        <taxon>Peronosporomycetes</taxon>
        <taxon>Pythiales</taxon>
        <taxon>Pythiaceae</taxon>
    </lineage>
</organism>
<keyword evidence="3 6" id="KW-1133">Transmembrane helix</keyword>
<dbReference type="Pfam" id="PF01794">
    <property type="entry name" value="Ferric_reduct"/>
    <property type="match status" value="1"/>
</dbReference>
<evidence type="ECO:0000256" key="3">
    <source>
        <dbReference type="ARBA" id="ARBA00022989"/>
    </source>
</evidence>
<dbReference type="PANTHER" id="PTHR11972">
    <property type="entry name" value="NADPH OXIDASE"/>
    <property type="match status" value="1"/>
</dbReference>
<keyword evidence="5 6" id="KW-0472">Membrane</keyword>
<sequence>MLLFFSNTYQSTIQPWIIERVLLRGHEPTEDEFLAAPAARKELAAVTYLASIGALPTLFACTLWYWFAGSRQLFLTCKNESVSRLWHRKPVVYAPKHWCRWPPEWKPVYVDATFGDLLFFLVLLLANAFIFVRVLLRQPGVTSNAPIAVIFKAMAKCFGYNAMFCMVWFLFPLANKCVWLEFLHVSEADSRQLKRWLGLLVVGFTLLHVVCYGISFAITHELVQQLVPQFGALYQEAPIRDANGSNAFGEIAFVAMLLLALASVSTIQRRCYVLVILARKILFVVALISVCVHYLLAIWWLLPPLAILLVHTLCVAGHTRYPVELLDLAPLPNGITRVVLRRTTDTMEPGNEFCPGQFVRINAPQVSRFSWLRCSVANSPSLHPGVLQCYVPSSGIWFQRFYDMAKVAYAMQHAPKMYVDGFYGTSNRAYYDQYRCIMLVAGGIHAMPLISVLEELYYEVLATANDGVITARSPRGRNVWFLWTSTDICLFREFEPIFRRIRRLDPHESCFRVRLFLSKIPTAEELKYVPALPCEFHVQPRARAVNIPIDRLPTQHKLDVSPAQNRSGCFKFQSRAFQQAAAGPLAKIAAIYITFGAMLSVAILLEWHKVNVGGSSSASSASGSGSNAAEQHRLFRPLFRIRDIFLVLLSSASVLLVVIVDEVRLGYKRKTLEAFASNAAKGFDALHRYGTPTEAGTPCASLEQAMLNSAGNSAAIASEQLLEQLGIFQMQPDLAKMMEHVGKTFPRFAGSIGVFAAGSDHLVHSAEVATIAARTSEGVDAAFEFHHCKLFNFRWTDCQFS</sequence>
<keyword evidence="9" id="KW-1185">Reference proteome</keyword>
<dbReference type="EMBL" id="DAKRPA010000047">
    <property type="protein sequence ID" value="DBA01458.1"/>
    <property type="molecule type" value="Genomic_DNA"/>
</dbReference>
<dbReference type="Proteomes" id="UP001146120">
    <property type="component" value="Unassembled WGS sequence"/>
</dbReference>
<evidence type="ECO:0000256" key="5">
    <source>
        <dbReference type="ARBA" id="ARBA00023136"/>
    </source>
</evidence>
<name>A0AAV2Z837_9STRA</name>
<comment type="subcellular location">
    <subcellularLocation>
        <location evidence="1">Membrane</location>
        <topology evidence="1">Multi-pass membrane protein</topology>
    </subcellularLocation>
</comment>
<feature type="transmembrane region" description="Helical" evidence="6">
    <location>
        <begin position="157"/>
        <end position="175"/>
    </location>
</feature>